<dbReference type="GO" id="GO:0046872">
    <property type="term" value="F:metal ion binding"/>
    <property type="evidence" value="ECO:0007669"/>
    <property type="project" value="UniProtKB-KW"/>
</dbReference>
<keyword evidence="3 8" id="KW-0479">Metal-binding</keyword>
<dbReference type="Pfam" id="PF21021">
    <property type="entry name" value="FAF1"/>
    <property type="match status" value="1"/>
</dbReference>
<evidence type="ECO:0000256" key="10">
    <source>
        <dbReference type="SAM" id="MobiDB-lite"/>
    </source>
</evidence>
<dbReference type="Pfam" id="PF03474">
    <property type="entry name" value="DMA"/>
    <property type="match status" value="1"/>
</dbReference>
<dbReference type="CDD" id="cd14418">
    <property type="entry name" value="CUE_DMA_DMRTA2"/>
    <property type="match status" value="1"/>
</dbReference>
<comment type="similarity">
    <text evidence="2">Belongs to the DMRT family.</text>
</comment>
<sequence length="1126" mass="120658">MPSRQVVERQPRMLDFRVEYRDRNVDVVLEDSCTVGEIKQILENELQIPVSKMLLKGWKTGDVEDSTVLKSLHLPKNNSLYVLTPDLPPSSSSHSGALQESLNQNFMLIITHREVQREYNLNFSGSSTIQEVKRNVYDLTSIPVRHQLWEGWPTSATDDSVSDSNQSNIFSFTIFRLIGCVNKPNQMLMCLAESGLSYPCHRLTVGRRASPAQTREQSEEQSTDVHMVSDSDGDDFEDASEFGVDDGEVFGMASTALRKSPMMPENAENEGDALLQFTAEFSSRYGDCHPVFFIGSLEAAFQEAFYVKARDRKLLAIYLHHDESVLTNVFCSQMLCAESIVSYLSQNFITWAWDLTKDANRARFLTMCNRHFGSVVAQTIRTQKTDQFPLFLIIMGKRSSNEVLNVIQGNTTVDELMMRLMAAMEIFTAQQQEDIKDEDEREARENVKREQDEAYRLSLEADRAKREAHEREMAEQFRLEQIRKEQEEEREAIRLSLEQALPPEPEEENAEPVSKLRIRTPSGEFLERRFLASNKLQIVFDFVASKGFPWDEFKLLSTFPRRDCFLAPLACEMSAAPEFLPLSSTLLKPGPAMELRSELPSVPGAATAAATATGPPVASVASVAAAAAAAASLPVSVAGGLLRAPPLLLRAAEKYPRTPKCARCRNHGVVSALKGHKRYCRWKDCLCAKCTLIAERQRVMAAQVALRRQQAQEENEARELQLLYGTAEGLALAAANGIIPPRPAYEVFGSVCATDGGGPGAGTPAGTGGGAGSAGSSEAKLQKFDLFPKTLLQAGRPCSPQPPGKPLSPDGADSGPGTSSPEVRPGSGSENGDGESFSGSPLARASKEAGGSCSGSAGPGGGGEEDSPGSASPLGSESGSEADKEEAEAVPAPGLGGGPGPRQRTPLDILTRVFPGHRRGVLELVLQGCGGDVVQAIEQVLNHHRGGLTAGLGPTAPPDKAAVGVVAAGDDAWPGRMDAAATGGPGLPAPLQAGPAAPPHHRPLLAGAMAPGALGSLSSRSAFSPLQPNASHFGADAGAYPLGAPLGLSPLRLAYSAAAAHSRGLAFMAPYSTAGLVPTLGFRPPMDYAFSDLMRDRSAAAAAVHKEPTYGGGLYGPMVNGAPEKQ</sequence>
<dbReference type="GO" id="GO:0005634">
    <property type="term" value="C:nucleus"/>
    <property type="evidence" value="ECO:0007669"/>
    <property type="project" value="UniProtKB-SubCell"/>
</dbReference>
<dbReference type="SUPFAM" id="SSF52833">
    <property type="entry name" value="Thioredoxin-like"/>
    <property type="match status" value="1"/>
</dbReference>
<dbReference type="CDD" id="cd17129">
    <property type="entry name" value="Ubl1_FAF1"/>
    <property type="match status" value="1"/>
</dbReference>
<keyword evidence="4" id="KW-0256">Endoplasmic reticulum</keyword>
<evidence type="ECO:0000313" key="13">
    <source>
        <dbReference type="EMBL" id="KAG8518963.1"/>
    </source>
</evidence>
<feature type="region of interest" description="Disordered" evidence="10">
    <location>
        <begin position="208"/>
        <end position="231"/>
    </location>
</feature>
<dbReference type="PROSITE" id="PS50809">
    <property type="entry name" value="DM_2"/>
    <property type="match status" value="1"/>
</dbReference>
<dbReference type="FunFam" id="3.10.20.90:FF:000122">
    <property type="entry name" value="Fas associated factor 1"/>
    <property type="match status" value="1"/>
</dbReference>
<dbReference type="OrthoDB" id="1920064at2759"/>
<dbReference type="FunFam" id="3.10.20.90:FF:000089">
    <property type="entry name" value="Fas associated factor 1"/>
    <property type="match status" value="1"/>
</dbReference>
<evidence type="ECO:0000256" key="3">
    <source>
        <dbReference type="ARBA" id="ARBA00022723"/>
    </source>
</evidence>
<dbReference type="PANTHER" id="PTHR23322">
    <property type="entry name" value="FAS-ASSOCIATED PROTEIN"/>
    <property type="match status" value="1"/>
</dbReference>
<evidence type="ECO:0000256" key="4">
    <source>
        <dbReference type="ARBA" id="ARBA00022824"/>
    </source>
</evidence>
<dbReference type="Pfam" id="PF20624">
    <property type="entry name" value="DMRT5_DMB"/>
    <property type="match status" value="1"/>
</dbReference>
<dbReference type="FunFam" id="3.40.30.10:FF:000061">
    <property type="entry name" value="Fas associated factor 1"/>
    <property type="match status" value="1"/>
</dbReference>
<dbReference type="SUPFAM" id="SSF46934">
    <property type="entry name" value="UBA-like"/>
    <property type="match status" value="1"/>
</dbReference>
<dbReference type="PROSITE" id="PS50033">
    <property type="entry name" value="UBX"/>
    <property type="match status" value="1"/>
</dbReference>
<dbReference type="Proteomes" id="UP000700334">
    <property type="component" value="Unassembled WGS sequence"/>
</dbReference>
<evidence type="ECO:0000256" key="7">
    <source>
        <dbReference type="ARBA" id="ARBA00023242"/>
    </source>
</evidence>
<proteinExistence type="inferred from homology"/>
<dbReference type="InterPro" id="IPR001275">
    <property type="entry name" value="DM_DNA-bd"/>
</dbReference>
<evidence type="ECO:0000256" key="9">
    <source>
        <dbReference type="SAM" id="Coils"/>
    </source>
</evidence>
<evidence type="ECO:0000256" key="8">
    <source>
        <dbReference type="PROSITE-ProRule" id="PRU00070"/>
    </source>
</evidence>
<dbReference type="GO" id="GO:0008344">
    <property type="term" value="P:adult locomotory behavior"/>
    <property type="evidence" value="ECO:0007669"/>
    <property type="project" value="UniProtKB-ARBA"/>
</dbReference>
<keyword evidence="9" id="KW-0175">Coiled coil</keyword>
<dbReference type="SMART" id="SM00594">
    <property type="entry name" value="UAS"/>
    <property type="match status" value="1"/>
</dbReference>
<evidence type="ECO:0000313" key="14">
    <source>
        <dbReference type="Proteomes" id="UP000700334"/>
    </source>
</evidence>
<dbReference type="InterPro" id="IPR049483">
    <property type="entry name" value="FAF1_2-like_UAS"/>
</dbReference>
<feature type="region of interest" description="Disordered" evidence="10">
    <location>
        <begin position="793"/>
        <end position="906"/>
    </location>
</feature>
<dbReference type="InterPro" id="IPR050730">
    <property type="entry name" value="UBX_domain-protein"/>
</dbReference>
<dbReference type="GO" id="GO:0051059">
    <property type="term" value="F:NF-kappaB binding"/>
    <property type="evidence" value="ECO:0007669"/>
    <property type="project" value="TreeGrafter"/>
</dbReference>
<dbReference type="InterPro" id="IPR005173">
    <property type="entry name" value="DMA"/>
</dbReference>
<dbReference type="GO" id="GO:0006355">
    <property type="term" value="P:regulation of DNA-templated transcription"/>
    <property type="evidence" value="ECO:0007669"/>
    <property type="project" value="InterPro"/>
</dbReference>
<keyword evidence="14" id="KW-1185">Reference proteome</keyword>
<dbReference type="PROSITE" id="PS40000">
    <property type="entry name" value="DM_1"/>
    <property type="match status" value="1"/>
</dbReference>
<evidence type="ECO:0000259" key="12">
    <source>
        <dbReference type="PROSITE" id="PS50809"/>
    </source>
</evidence>
<dbReference type="GO" id="GO:0005783">
    <property type="term" value="C:endoplasmic reticulum"/>
    <property type="evidence" value="ECO:0007669"/>
    <property type="project" value="UniProtKB-SubCell"/>
</dbReference>
<gene>
    <name evidence="13" type="ORF">J0S82_009883</name>
</gene>
<evidence type="ECO:0000256" key="5">
    <source>
        <dbReference type="ARBA" id="ARBA00022833"/>
    </source>
</evidence>
<dbReference type="Pfam" id="PF00751">
    <property type="entry name" value="DM"/>
    <property type="match status" value="1"/>
</dbReference>
<dbReference type="InterPro" id="IPR001012">
    <property type="entry name" value="UBX_dom"/>
</dbReference>
<dbReference type="InterPro" id="IPR036407">
    <property type="entry name" value="DM_DNA-bd_sf"/>
</dbReference>
<feature type="domain" description="DM" evidence="12">
    <location>
        <begin position="661"/>
        <end position="708"/>
    </location>
</feature>
<evidence type="ECO:0000259" key="11">
    <source>
        <dbReference type="PROSITE" id="PS50033"/>
    </source>
</evidence>
<accession>A0A8J6DUN5</accession>
<organism evidence="13 14">
    <name type="scientific">Galemys pyrenaicus</name>
    <name type="common">Iberian desman</name>
    <name type="synonym">Pyrenean desman</name>
    <dbReference type="NCBI Taxonomy" id="202257"/>
    <lineage>
        <taxon>Eukaryota</taxon>
        <taxon>Metazoa</taxon>
        <taxon>Chordata</taxon>
        <taxon>Craniata</taxon>
        <taxon>Vertebrata</taxon>
        <taxon>Euteleostomi</taxon>
        <taxon>Mammalia</taxon>
        <taxon>Eutheria</taxon>
        <taxon>Laurasiatheria</taxon>
        <taxon>Eulipotyphla</taxon>
        <taxon>Talpidae</taxon>
        <taxon>Galemys</taxon>
    </lineage>
</organism>
<name>A0A8J6DUN5_GALPY</name>
<dbReference type="Gene3D" id="3.10.20.90">
    <property type="entry name" value="Phosphatidylinositol 3-kinase Catalytic Subunit, Chain A, domain 1"/>
    <property type="match status" value="3"/>
</dbReference>
<dbReference type="SMART" id="SM00166">
    <property type="entry name" value="UBX"/>
    <property type="match status" value="1"/>
</dbReference>
<feature type="DNA-binding region" description="DM" evidence="8">
    <location>
        <begin position="661"/>
        <end position="708"/>
    </location>
</feature>
<dbReference type="GO" id="GO:0036503">
    <property type="term" value="P:ERAD pathway"/>
    <property type="evidence" value="ECO:0007669"/>
    <property type="project" value="TreeGrafter"/>
</dbReference>
<evidence type="ECO:0000256" key="1">
    <source>
        <dbReference type="ARBA" id="ARBA00004240"/>
    </source>
</evidence>
<keyword evidence="5 8" id="KW-0862">Zinc</keyword>
<dbReference type="CDD" id="cd02990">
    <property type="entry name" value="UAS_FAF1"/>
    <property type="match status" value="1"/>
</dbReference>
<dbReference type="AlphaFoldDB" id="A0A8J6DUN5"/>
<dbReference type="GO" id="GO:0043565">
    <property type="term" value="F:sequence-specific DNA binding"/>
    <property type="evidence" value="ECO:0007669"/>
    <property type="project" value="InterPro"/>
</dbReference>
<dbReference type="GO" id="GO:0043130">
    <property type="term" value="F:ubiquitin binding"/>
    <property type="evidence" value="ECO:0007669"/>
    <property type="project" value="TreeGrafter"/>
</dbReference>
<dbReference type="InterPro" id="IPR009060">
    <property type="entry name" value="UBA-like_sf"/>
</dbReference>
<feature type="domain" description="UBX" evidence="11">
    <location>
        <begin position="509"/>
        <end position="562"/>
    </location>
</feature>
<dbReference type="Pfam" id="PF00789">
    <property type="entry name" value="UBX"/>
    <property type="match status" value="1"/>
</dbReference>
<comment type="caution">
    <text evidence="13">The sequence shown here is derived from an EMBL/GenBank/DDBJ whole genome shotgun (WGS) entry which is preliminary data.</text>
</comment>
<evidence type="ECO:0000256" key="2">
    <source>
        <dbReference type="ARBA" id="ARBA00006834"/>
    </source>
</evidence>
<dbReference type="SUPFAM" id="SSF54236">
    <property type="entry name" value="Ubiquitin-like"/>
    <property type="match status" value="3"/>
</dbReference>
<dbReference type="InterPro" id="IPR029071">
    <property type="entry name" value="Ubiquitin-like_domsf"/>
</dbReference>
<dbReference type="Gene3D" id="3.40.30.10">
    <property type="entry name" value="Glutaredoxin"/>
    <property type="match status" value="1"/>
</dbReference>
<dbReference type="InterPro" id="IPR046472">
    <property type="entry name" value="DMRT5_1_DMB_dom"/>
</dbReference>
<dbReference type="InterPro" id="IPR036249">
    <property type="entry name" value="Thioredoxin-like_sf"/>
</dbReference>
<feature type="coiled-coil region" evidence="9">
    <location>
        <begin position="447"/>
        <end position="499"/>
    </location>
</feature>
<dbReference type="EMBL" id="JAGFMF010011617">
    <property type="protein sequence ID" value="KAG8518963.1"/>
    <property type="molecule type" value="Genomic_DNA"/>
</dbReference>
<dbReference type="CDD" id="cd17056">
    <property type="entry name" value="Ubl_FAF1"/>
    <property type="match status" value="1"/>
</dbReference>
<dbReference type="SMART" id="SM00301">
    <property type="entry name" value="DM"/>
    <property type="match status" value="1"/>
</dbReference>
<dbReference type="InterPro" id="IPR006577">
    <property type="entry name" value="UAS"/>
</dbReference>
<keyword evidence="7 8" id="KW-0539">Nucleus</keyword>
<dbReference type="SUPFAM" id="SSF82927">
    <property type="entry name" value="Cysteine-rich DNA binding domain, (DM domain)"/>
    <property type="match status" value="1"/>
</dbReference>
<keyword evidence="6 8" id="KW-0238">DNA-binding</keyword>
<reference evidence="13" key="1">
    <citation type="journal article" date="2021" name="Evol. Appl.">
        <title>The genome of the Pyrenean desman and the effects of bottlenecks and inbreeding on the genomic landscape of an endangered species.</title>
        <authorList>
            <person name="Escoda L."/>
            <person name="Castresana J."/>
        </authorList>
    </citation>
    <scope>NUCLEOTIDE SEQUENCE</scope>
    <source>
        <strain evidence="13">IBE-C5619</strain>
    </source>
</reference>
<evidence type="ECO:0000256" key="6">
    <source>
        <dbReference type="ARBA" id="ARBA00023125"/>
    </source>
</evidence>
<dbReference type="Gene3D" id="4.10.1040.10">
    <property type="entry name" value="DM DNA-binding domain"/>
    <property type="match status" value="1"/>
</dbReference>
<protein>
    <submittedName>
        <fullName evidence="13">FAS-associated factor 1</fullName>
    </submittedName>
</protein>
<dbReference type="FunFam" id="4.10.1040.10:FF:000001">
    <property type="entry name" value="doublesex- and mab-3-related transcription factor 1"/>
    <property type="match status" value="1"/>
</dbReference>
<dbReference type="PANTHER" id="PTHR23322:SF96">
    <property type="entry name" value="FAS-ASSOCIATED FACTOR 1"/>
    <property type="match status" value="1"/>
</dbReference>
<comment type="subcellular location">
    <subcellularLocation>
        <location evidence="1">Endoplasmic reticulum</location>
    </subcellularLocation>
    <subcellularLocation>
        <location evidence="8">Nucleus</location>
    </subcellularLocation>
</comment>